<keyword evidence="2 4" id="KW-0808">Transferase</keyword>
<dbReference type="GO" id="GO:0008168">
    <property type="term" value="F:methyltransferase activity"/>
    <property type="evidence" value="ECO:0007669"/>
    <property type="project" value="UniProtKB-KW"/>
</dbReference>
<evidence type="ECO:0000313" key="5">
    <source>
        <dbReference type="Proteomes" id="UP000002745"/>
    </source>
</evidence>
<protein>
    <submittedName>
        <fullName evidence="4">Methyltransferase</fullName>
    </submittedName>
</protein>
<dbReference type="Proteomes" id="UP000002745">
    <property type="component" value="Chromosome"/>
</dbReference>
<dbReference type="HOGENOM" id="CLU_049766_1_1_5"/>
<feature type="domain" description="Histidine-specific methyltransferase SAM-dependent" evidence="3">
    <location>
        <begin position="14"/>
        <end position="310"/>
    </location>
</feature>
<reference evidence="5" key="1">
    <citation type="journal article" date="2011" name="J. Bacteriol.">
        <title>Genome sequences of eight morphologically diverse alphaproteobacteria.</title>
        <authorList>
            <consortium name="US DOE Joint Genome Institute"/>
            <person name="Brown P.J."/>
            <person name="Kysela D.T."/>
            <person name="Buechlein A."/>
            <person name="Hemmerich C."/>
            <person name="Brun Y.V."/>
        </authorList>
    </citation>
    <scope>NUCLEOTIDE SEQUENCE [LARGE SCALE GENOMIC DNA]</scope>
    <source>
        <strain evidence="5">ATCC 49814 / DSM 5838 / IFAM 1418</strain>
    </source>
</reference>
<dbReference type="PANTHER" id="PTHR43397:SF1">
    <property type="entry name" value="ERGOTHIONEINE BIOSYNTHESIS PROTEIN 1"/>
    <property type="match status" value="1"/>
</dbReference>
<dbReference type="InterPro" id="IPR019257">
    <property type="entry name" value="MeTrfase_dom"/>
</dbReference>
<proteinExistence type="predicted"/>
<dbReference type="RefSeq" id="WP_015828680.1">
    <property type="nucleotide sequence ID" value="NC_012982.1"/>
</dbReference>
<dbReference type="PANTHER" id="PTHR43397">
    <property type="entry name" value="ERGOTHIONEINE BIOSYNTHESIS PROTEIN 1"/>
    <property type="match status" value="1"/>
</dbReference>
<keyword evidence="1 4" id="KW-0489">Methyltransferase</keyword>
<accession>C6XQZ9</accession>
<name>C6XQZ9_HIRBI</name>
<dbReference type="Gene3D" id="3.40.50.150">
    <property type="entry name" value="Vaccinia Virus protein VP39"/>
    <property type="match status" value="1"/>
</dbReference>
<dbReference type="KEGG" id="hba:Hbal_2857"/>
<organism evidence="4 5">
    <name type="scientific">Hirschia baltica (strain ATCC 49814 / DSM 5838 / IFAM 1418)</name>
    <dbReference type="NCBI Taxonomy" id="582402"/>
    <lineage>
        <taxon>Bacteria</taxon>
        <taxon>Pseudomonadati</taxon>
        <taxon>Pseudomonadota</taxon>
        <taxon>Alphaproteobacteria</taxon>
        <taxon>Hyphomonadales</taxon>
        <taxon>Hyphomonadaceae</taxon>
        <taxon>Hirschia</taxon>
    </lineage>
</organism>
<dbReference type="eggNOG" id="COG4301">
    <property type="taxonomic scope" value="Bacteria"/>
</dbReference>
<dbReference type="GO" id="GO:0032259">
    <property type="term" value="P:methylation"/>
    <property type="evidence" value="ECO:0007669"/>
    <property type="project" value="UniProtKB-KW"/>
</dbReference>
<dbReference type="EMBL" id="CP001678">
    <property type="protein sequence ID" value="ACT60530.1"/>
    <property type="molecule type" value="Genomic_DNA"/>
</dbReference>
<dbReference type="InterPro" id="IPR035094">
    <property type="entry name" value="EgtD"/>
</dbReference>
<evidence type="ECO:0000256" key="2">
    <source>
        <dbReference type="ARBA" id="ARBA00022679"/>
    </source>
</evidence>
<dbReference type="AlphaFoldDB" id="C6XQZ9"/>
<dbReference type="PIRSF" id="PIRSF018005">
    <property type="entry name" value="UCP018005"/>
    <property type="match status" value="1"/>
</dbReference>
<gene>
    <name evidence="4" type="ordered locus">Hbal_2857</name>
</gene>
<evidence type="ECO:0000256" key="1">
    <source>
        <dbReference type="ARBA" id="ARBA00022603"/>
    </source>
</evidence>
<dbReference type="InterPro" id="IPR029063">
    <property type="entry name" value="SAM-dependent_MTases_sf"/>
</dbReference>
<dbReference type="InterPro" id="IPR017804">
    <property type="entry name" value="MeTrfase_EgtD-like"/>
</dbReference>
<dbReference type="STRING" id="582402.Hbal_2857"/>
<keyword evidence="5" id="KW-1185">Reference proteome</keyword>
<dbReference type="Pfam" id="PF10017">
    <property type="entry name" value="Methyltransf_33"/>
    <property type="match status" value="1"/>
</dbReference>
<evidence type="ECO:0000313" key="4">
    <source>
        <dbReference type="EMBL" id="ACT60530.1"/>
    </source>
</evidence>
<dbReference type="NCBIfam" id="TIGR03438">
    <property type="entry name" value="egtD_ergothio"/>
    <property type="match status" value="1"/>
</dbReference>
<evidence type="ECO:0000259" key="3">
    <source>
        <dbReference type="Pfam" id="PF10017"/>
    </source>
</evidence>
<dbReference type="SUPFAM" id="SSF53335">
    <property type="entry name" value="S-adenosyl-L-methionine-dependent methyltransferases"/>
    <property type="match status" value="1"/>
</dbReference>
<sequence>MQDLMTRPDCEFLSDVISGLSSPQKHLPCKYFYDEKGSDLFEQITNLDEYYPTRTELKLLKECAPEFSAHIPKNVRVVEYGAGALRKIRILLDALETPSGFVPIDVSETFLLNASKRLQTAYPELEVSPVTGNFLDPELNIPSSGDPSLGFFPGSTLGNLNDREINTFLSKARQDLSENGQFLLGVDVNQNPETLIPAYNDADQITAEFNKNLLARINNDLNADFDLSAFYHDARWNDATDTIEMHLVSKEDQTVTIDEQTFEFLAGETIHTENSRKFSVSKIDQLAQNAGWNIQHVWTSPSPSMALFLLN</sequence>
<dbReference type="InterPro" id="IPR051128">
    <property type="entry name" value="EgtD_Methyltrsf_superfamily"/>
</dbReference>